<dbReference type="EMBL" id="KQ435753">
    <property type="protein sequence ID" value="KOX76080.1"/>
    <property type="molecule type" value="Genomic_DNA"/>
</dbReference>
<name>A0A0M9A2R2_9HYME</name>
<feature type="region of interest" description="Disordered" evidence="1">
    <location>
        <begin position="34"/>
        <end position="58"/>
    </location>
</feature>
<evidence type="ECO:0000313" key="3">
    <source>
        <dbReference type="Proteomes" id="UP000053105"/>
    </source>
</evidence>
<accession>A0A0M9A2R2</accession>
<dbReference type="Proteomes" id="UP000053105">
    <property type="component" value="Unassembled WGS sequence"/>
</dbReference>
<organism evidence="2 3">
    <name type="scientific">Melipona quadrifasciata</name>
    <dbReference type="NCBI Taxonomy" id="166423"/>
    <lineage>
        <taxon>Eukaryota</taxon>
        <taxon>Metazoa</taxon>
        <taxon>Ecdysozoa</taxon>
        <taxon>Arthropoda</taxon>
        <taxon>Hexapoda</taxon>
        <taxon>Insecta</taxon>
        <taxon>Pterygota</taxon>
        <taxon>Neoptera</taxon>
        <taxon>Endopterygota</taxon>
        <taxon>Hymenoptera</taxon>
        <taxon>Apocrita</taxon>
        <taxon>Aculeata</taxon>
        <taxon>Apoidea</taxon>
        <taxon>Anthophila</taxon>
        <taxon>Apidae</taxon>
        <taxon>Melipona</taxon>
    </lineage>
</organism>
<reference evidence="2 3" key="1">
    <citation type="submission" date="2015-07" db="EMBL/GenBank/DDBJ databases">
        <title>The genome of Melipona quadrifasciata.</title>
        <authorList>
            <person name="Pan H."/>
            <person name="Kapheim K."/>
        </authorList>
    </citation>
    <scope>NUCLEOTIDE SEQUENCE [LARGE SCALE GENOMIC DNA]</scope>
    <source>
        <strain evidence="2">0111107301</strain>
        <tissue evidence="2">Whole body</tissue>
    </source>
</reference>
<sequence length="58" mass="6485">MMKPGAKSRSNFKTHGHCRRFGFLSIAARPDKKLQIPQRDNATGEIVSMINTERGGQN</sequence>
<feature type="compositionally biased region" description="Polar residues" evidence="1">
    <location>
        <begin position="49"/>
        <end position="58"/>
    </location>
</feature>
<proteinExistence type="predicted"/>
<evidence type="ECO:0000313" key="2">
    <source>
        <dbReference type="EMBL" id="KOX76080.1"/>
    </source>
</evidence>
<evidence type="ECO:0000256" key="1">
    <source>
        <dbReference type="SAM" id="MobiDB-lite"/>
    </source>
</evidence>
<dbReference type="AlphaFoldDB" id="A0A0M9A2R2"/>
<gene>
    <name evidence="2" type="ORF">WN51_11795</name>
</gene>
<protein>
    <submittedName>
        <fullName evidence="2">Uncharacterized protein</fullName>
    </submittedName>
</protein>
<keyword evidence="3" id="KW-1185">Reference proteome</keyword>